<comment type="subcellular location">
    <subcellularLocation>
        <location evidence="1">Membrane</location>
        <topology evidence="1">Multi-pass membrane protein</topology>
    </subcellularLocation>
</comment>
<dbReference type="InterPro" id="IPR044878">
    <property type="entry name" value="UbiA_sf"/>
</dbReference>
<evidence type="ECO:0000256" key="3">
    <source>
        <dbReference type="ARBA" id="ARBA00022692"/>
    </source>
</evidence>
<keyword evidence="3 6" id="KW-0812">Transmembrane</keyword>
<evidence type="ECO:0000256" key="1">
    <source>
        <dbReference type="ARBA" id="ARBA00004141"/>
    </source>
</evidence>
<dbReference type="PANTHER" id="PTHR42723:SF1">
    <property type="entry name" value="CHLOROPHYLL SYNTHASE, CHLOROPLASTIC"/>
    <property type="match status" value="1"/>
</dbReference>
<dbReference type="GO" id="GO:0016765">
    <property type="term" value="F:transferase activity, transferring alkyl or aryl (other than methyl) groups"/>
    <property type="evidence" value="ECO:0007669"/>
    <property type="project" value="InterPro"/>
</dbReference>
<proteinExistence type="predicted"/>
<dbReference type="RefSeq" id="WP_084142323.1">
    <property type="nucleotide sequence ID" value="NZ_VOSB01000021.1"/>
</dbReference>
<evidence type="ECO:0000313" key="8">
    <source>
        <dbReference type="Proteomes" id="UP000321938"/>
    </source>
</evidence>
<organism evidence="7 8">
    <name type="scientific">Psychroserpens burtonensis</name>
    <dbReference type="NCBI Taxonomy" id="49278"/>
    <lineage>
        <taxon>Bacteria</taxon>
        <taxon>Pseudomonadati</taxon>
        <taxon>Bacteroidota</taxon>
        <taxon>Flavobacteriia</taxon>
        <taxon>Flavobacteriales</taxon>
        <taxon>Flavobacteriaceae</taxon>
        <taxon>Psychroserpens</taxon>
    </lineage>
</organism>
<feature type="transmembrane region" description="Helical" evidence="6">
    <location>
        <begin position="282"/>
        <end position="302"/>
    </location>
</feature>
<feature type="transmembrane region" description="Helical" evidence="6">
    <location>
        <begin position="250"/>
        <end position="270"/>
    </location>
</feature>
<dbReference type="OrthoDB" id="9811562at2"/>
<dbReference type="CDD" id="cd13961">
    <property type="entry name" value="PT_UbiA_DGGGPS"/>
    <property type="match status" value="1"/>
</dbReference>
<evidence type="ECO:0000256" key="6">
    <source>
        <dbReference type="SAM" id="Phobius"/>
    </source>
</evidence>
<dbReference type="Pfam" id="PF01040">
    <property type="entry name" value="UbiA"/>
    <property type="match status" value="1"/>
</dbReference>
<evidence type="ECO:0000256" key="4">
    <source>
        <dbReference type="ARBA" id="ARBA00022989"/>
    </source>
</evidence>
<dbReference type="STRING" id="1123037.GCA_000425305_03005"/>
<keyword evidence="4 6" id="KW-1133">Transmembrane helix</keyword>
<keyword evidence="2" id="KW-1003">Cell membrane</keyword>
<dbReference type="NCBIfam" id="NF009512">
    <property type="entry name" value="PRK12872.1-1"/>
    <property type="match status" value="1"/>
</dbReference>
<dbReference type="Proteomes" id="UP000321938">
    <property type="component" value="Unassembled WGS sequence"/>
</dbReference>
<reference evidence="7 8" key="1">
    <citation type="submission" date="2019-08" db="EMBL/GenBank/DDBJ databases">
        <title>Genome of Psychroserpens burtonensis ACAM 167.</title>
        <authorList>
            <person name="Bowman J.P."/>
        </authorList>
    </citation>
    <scope>NUCLEOTIDE SEQUENCE [LARGE SCALE GENOMIC DNA]</scope>
    <source>
        <strain evidence="7 8">ACAM 167</strain>
    </source>
</reference>
<dbReference type="Gene3D" id="1.10.357.140">
    <property type="entry name" value="UbiA prenyltransferase"/>
    <property type="match status" value="1"/>
</dbReference>
<keyword evidence="5 6" id="KW-0472">Membrane</keyword>
<keyword evidence="7" id="KW-0808">Transferase</keyword>
<feature type="transmembrane region" description="Helical" evidence="6">
    <location>
        <begin position="12"/>
        <end position="27"/>
    </location>
</feature>
<accession>A0A5C7B4X6</accession>
<evidence type="ECO:0000256" key="2">
    <source>
        <dbReference type="ARBA" id="ARBA00022475"/>
    </source>
</evidence>
<feature type="transmembrane region" description="Helical" evidence="6">
    <location>
        <begin position="135"/>
        <end position="156"/>
    </location>
</feature>
<feature type="transmembrane region" description="Helical" evidence="6">
    <location>
        <begin position="168"/>
        <end position="190"/>
    </location>
</feature>
<dbReference type="InterPro" id="IPR050475">
    <property type="entry name" value="Prenyltransferase_related"/>
</dbReference>
<feature type="transmembrane region" description="Helical" evidence="6">
    <location>
        <begin position="85"/>
        <end position="105"/>
    </location>
</feature>
<gene>
    <name evidence="7" type="ORF">ES692_14165</name>
</gene>
<evidence type="ECO:0000256" key="5">
    <source>
        <dbReference type="ARBA" id="ARBA00023136"/>
    </source>
</evidence>
<feature type="transmembrane region" description="Helical" evidence="6">
    <location>
        <begin position="39"/>
        <end position="64"/>
    </location>
</feature>
<dbReference type="AlphaFoldDB" id="A0A5C7B4X6"/>
<dbReference type="EMBL" id="VOSB01000021">
    <property type="protein sequence ID" value="TXE16059.1"/>
    <property type="molecule type" value="Genomic_DNA"/>
</dbReference>
<keyword evidence="8" id="KW-1185">Reference proteome</keyword>
<comment type="caution">
    <text evidence="7">The sequence shown here is derived from an EMBL/GenBank/DDBJ whole genome shotgun (WGS) entry which is preliminary data.</text>
</comment>
<dbReference type="Gene3D" id="1.20.120.1780">
    <property type="entry name" value="UbiA prenyltransferase"/>
    <property type="match status" value="1"/>
</dbReference>
<dbReference type="PANTHER" id="PTHR42723">
    <property type="entry name" value="CHLOROPHYLL SYNTHASE"/>
    <property type="match status" value="1"/>
</dbReference>
<protein>
    <submittedName>
        <fullName evidence="7">Prenyltransferase</fullName>
    </submittedName>
</protein>
<dbReference type="GO" id="GO:0016020">
    <property type="term" value="C:membrane"/>
    <property type="evidence" value="ECO:0007669"/>
    <property type="project" value="UniProtKB-SubCell"/>
</dbReference>
<feature type="transmembrane region" description="Helical" evidence="6">
    <location>
        <begin position="111"/>
        <end position="128"/>
    </location>
</feature>
<evidence type="ECO:0000313" key="7">
    <source>
        <dbReference type="EMBL" id="TXE16059.1"/>
    </source>
</evidence>
<sequence length="305" mass="34154">MHILNLIRWKNLVLIIIAQVLIKYALFESFDVPTTLNTLGFSLLVITTLCIAAAGNIINDIYDVETDTINKPNKVIIGKQVSENLAYNLFFTLNITGIILGFFLAQSIGQGSFFAIFVIISLALYVYASYLKGTVLFGNILISFLVAMSIIIVGIFDLLPAINPQNRATQLTFFDIIFDYAIFAFLINLVREMVKDIQDVDGDYKAGMTTLPIVLGRERTNKIAFVISMIPIGAVIYFMVTYLYTQPIAIGYFLLFVIAPLIYATIKIFGAADNFHYKQISLVYKLVMLFGILSLLLYPLIIKTT</sequence>
<dbReference type="InterPro" id="IPR000537">
    <property type="entry name" value="UbiA_prenyltransferase"/>
</dbReference>
<name>A0A5C7B4X6_9FLAO</name>
<feature type="transmembrane region" description="Helical" evidence="6">
    <location>
        <begin position="223"/>
        <end position="244"/>
    </location>
</feature>